<evidence type="ECO:0000313" key="1">
    <source>
        <dbReference type="EMBL" id="KAI4547375.1"/>
    </source>
</evidence>
<organism evidence="1 2">
    <name type="scientific">Ovis ammon polii</name>
    <dbReference type="NCBI Taxonomy" id="230172"/>
    <lineage>
        <taxon>Eukaryota</taxon>
        <taxon>Metazoa</taxon>
        <taxon>Chordata</taxon>
        <taxon>Craniata</taxon>
        <taxon>Vertebrata</taxon>
        <taxon>Euteleostomi</taxon>
        <taxon>Mammalia</taxon>
        <taxon>Eutheria</taxon>
        <taxon>Laurasiatheria</taxon>
        <taxon>Artiodactyla</taxon>
        <taxon>Ruminantia</taxon>
        <taxon>Pecora</taxon>
        <taxon>Bovidae</taxon>
        <taxon>Caprinae</taxon>
        <taxon>Ovis</taxon>
    </lineage>
</organism>
<proteinExistence type="predicted"/>
<name>A0AAD4YDV9_OVIAM</name>
<evidence type="ECO:0000313" key="2">
    <source>
        <dbReference type="Proteomes" id="UP001214576"/>
    </source>
</evidence>
<feature type="non-terminal residue" evidence="1">
    <location>
        <position position="63"/>
    </location>
</feature>
<dbReference type="AlphaFoldDB" id="A0AAD4YDV9"/>
<protein>
    <submittedName>
        <fullName evidence="1">Uncharacterized protein</fullName>
    </submittedName>
</protein>
<reference evidence="1" key="1">
    <citation type="submission" date="2022-03" db="EMBL/GenBank/DDBJ databases">
        <title>Genomic analyses of argali, domestic sheep and their hybrids provide insights into chromosomal evolution, heterosis and genetic basis of agronomic traits.</title>
        <authorList>
            <person name="Li M."/>
        </authorList>
    </citation>
    <scope>NUCLEOTIDE SEQUENCE</scope>
    <source>
        <strain evidence="1">CAU-MHL-2022a</strain>
        <tissue evidence="1">Skin</tissue>
    </source>
</reference>
<accession>A0AAD4YDV9</accession>
<keyword evidence="2" id="KW-1185">Reference proteome</keyword>
<comment type="caution">
    <text evidence="1">The sequence shown here is derived from an EMBL/GenBank/DDBJ whole genome shotgun (WGS) entry which is preliminary data.</text>
</comment>
<dbReference type="Proteomes" id="UP001214576">
    <property type="component" value="Unassembled WGS sequence"/>
</dbReference>
<sequence>VVGIRRSLVFSPSPRSTGAPVPEASSPFSRRASCHERASQLSLWGPWNLARRPFLSSHQDVSE</sequence>
<gene>
    <name evidence="1" type="ORF">MG293_003930</name>
</gene>
<feature type="non-terminal residue" evidence="1">
    <location>
        <position position="1"/>
    </location>
</feature>
<dbReference type="EMBL" id="JAKZEL010000002">
    <property type="protein sequence ID" value="KAI4547375.1"/>
    <property type="molecule type" value="Genomic_DNA"/>
</dbReference>